<accession>A0A8W8M8D4</accession>
<name>A0A8W8M8D4_MAGGI</name>
<keyword evidence="4" id="KW-1185">Reference proteome</keyword>
<protein>
    <submittedName>
        <fullName evidence="3">Uncharacterized protein</fullName>
    </submittedName>
</protein>
<organism evidence="3 4">
    <name type="scientific">Magallana gigas</name>
    <name type="common">Pacific oyster</name>
    <name type="synonym">Crassostrea gigas</name>
    <dbReference type="NCBI Taxonomy" id="29159"/>
    <lineage>
        <taxon>Eukaryota</taxon>
        <taxon>Metazoa</taxon>
        <taxon>Spiralia</taxon>
        <taxon>Lophotrochozoa</taxon>
        <taxon>Mollusca</taxon>
        <taxon>Bivalvia</taxon>
        <taxon>Autobranchia</taxon>
        <taxon>Pteriomorphia</taxon>
        <taxon>Ostreida</taxon>
        <taxon>Ostreoidea</taxon>
        <taxon>Ostreidae</taxon>
        <taxon>Magallana</taxon>
    </lineage>
</organism>
<evidence type="ECO:0000313" key="4">
    <source>
        <dbReference type="Proteomes" id="UP000005408"/>
    </source>
</evidence>
<evidence type="ECO:0000256" key="2">
    <source>
        <dbReference type="SAM" id="SignalP"/>
    </source>
</evidence>
<feature type="region of interest" description="Disordered" evidence="1">
    <location>
        <begin position="23"/>
        <end position="70"/>
    </location>
</feature>
<dbReference type="Proteomes" id="UP000005408">
    <property type="component" value="Unassembled WGS sequence"/>
</dbReference>
<evidence type="ECO:0000313" key="3">
    <source>
        <dbReference type="EnsemblMetazoa" id="G31515.1:cds"/>
    </source>
</evidence>
<reference evidence="3" key="1">
    <citation type="submission" date="2022-08" db="UniProtKB">
        <authorList>
            <consortium name="EnsemblMetazoa"/>
        </authorList>
    </citation>
    <scope>IDENTIFICATION</scope>
    <source>
        <strain evidence="3">05x7-T-G4-1.051#20</strain>
    </source>
</reference>
<proteinExistence type="predicted"/>
<dbReference type="EnsemblMetazoa" id="G31515.1">
    <property type="protein sequence ID" value="G31515.1:cds"/>
    <property type="gene ID" value="G31515"/>
</dbReference>
<sequence length="299" mass="33952">MKTTRVYLGLLVVVFIGQHVSAQEDPKKATEVDQPIGAEEERPSEPLPVVDQKGDIAESPVGSFSSSRDSGSIYGGYNSEDCCYRNGPTAPSLSVNDQSQSEHVRRKIEHMLCKNAAVEQAISKNPMNCEKSHWGSAGLEDNCPSRFLRATEVRYRGNTCYIVRPNQQCVTYRYCIRRRGPCAYGGVIKKDKRSFLYGVFRRQISDKGKDPCYGTSMSSSTCLPDGYRTFYVWIYCDYYGFRLINIELPQCCSFTTVITLRYSVFWMWRALLGIPADIECPSTDNKFVKQQLHDCQRTH</sequence>
<dbReference type="AlphaFoldDB" id="A0A8W8M8D4"/>
<evidence type="ECO:0000256" key="1">
    <source>
        <dbReference type="SAM" id="MobiDB-lite"/>
    </source>
</evidence>
<feature type="signal peptide" evidence="2">
    <location>
        <begin position="1"/>
        <end position="22"/>
    </location>
</feature>
<feature type="compositionally biased region" description="Low complexity" evidence="1">
    <location>
        <begin position="59"/>
        <end position="70"/>
    </location>
</feature>
<feature type="chain" id="PRO_5036451033" evidence="2">
    <location>
        <begin position="23"/>
        <end position="299"/>
    </location>
</feature>
<keyword evidence="2" id="KW-0732">Signal</keyword>